<proteinExistence type="predicted"/>
<comment type="caution">
    <text evidence="1">The sequence shown here is derived from an EMBL/GenBank/DDBJ whole genome shotgun (WGS) entry which is preliminary data.</text>
</comment>
<dbReference type="AlphaFoldDB" id="A0A644Z230"/>
<dbReference type="EMBL" id="VSSQ01007115">
    <property type="protein sequence ID" value="MPM34896.1"/>
    <property type="molecule type" value="Genomic_DNA"/>
</dbReference>
<accession>A0A644Z230</accession>
<evidence type="ECO:0000313" key="1">
    <source>
        <dbReference type="EMBL" id="MPM34896.1"/>
    </source>
</evidence>
<reference evidence="1" key="1">
    <citation type="submission" date="2019-08" db="EMBL/GenBank/DDBJ databases">
        <authorList>
            <person name="Kucharzyk K."/>
            <person name="Murdoch R.W."/>
            <person name="Higgins S."/>
            <person name="Loffler F."/>
        </authorList>
    </citation>
    <scope>NUCLEOTIDE SEQUENCE</scope>
</reference>
<gene>
    <name evidence="1" type="ORF">SDC9_81486</name>
</gene>
<organism evidence="1">
    <name type="scientific">bioreactor metagenome</name>
    <dbReference type="NCBI Taxonomy" id="1076179"/>
    <lineage>
        <taxon>unclassified sequences</taxon>
        <taxon>metagenomes</taxon>
        <taxon>ecological metagenomes</taxon>
    </lineage>
</organism>
<sequence length="65" mass="6924">MGLLNEVIGAVVAEEALNKADPNAGFLKKTMAAVAGYEGEKFVEEKITQHEEGEVNPQPPAADQQ</sequence>
<protein>
    <submittedName>
        <fullName evidence="1">Uncharacterized protein</fullName>
    </submittedName>
</protein>
<name>A0A644Z230_9ZZZZ</name>